<comment type="caution">
    <text evidence="4">The sequence shown here is derived from an EMBL/GenBank/DDBJ whole genome shotgun (WGS) entry which is preliminary data.</text>
</comment>
<feature type="compositionally biased region" description="Polar residues" evidence="2">
    <location>
        <begin position="361"/>
        <end position="381"/>
    </location>
</feature>
<feature type="compositionally biased region" description="Basic and acidic residues" evidence="2">
    <location>
        <begin position="813"/>
        <end position="827"/>
    </location>
</feature>
<keyword evidence="1" id="KW-0378">Hydrolase</keyword>
<evidence type="ECO:0000313" key="4">
    <source>
        <dbReference type="EMBL" id="PCG65373.1"/>
    </source>
</evidence>
<feature type="domain" description="CCHC-type" evidence="3">
    <location>
        <begin position="389"/>
        <end position="405"/>
    </location>
</feature>
<gene>
    <name evidence="4" type="ORF">B5V51_9292</name>
</gene>
<organism evidence="4">
    <name type="scientific">Heliothis virescens</name>
    <name type="common">Tobacco budworm moth</name>
    <dbReference type="NCBI Taxonomy" id="7102"/>
    <lineage>
        <taxon>Eukaryota</taxon>
        <taxon>Metazoa</taxon>
        <taxon>Ecdysozoa</taxon>
        <taxon>Arthropoda</taxon>
        <taxon>Hexapoda</taxon>
        <taxon>Insecta</taxon>
        <taxon>Pterygota</taxon>
        <taxon>Neoptera</taxon>
        <taxon>Endopterygota</taxon>
        <taxon>Lepidoptera</taxon>
        <taxon>Glossata</taxon>
        <taxon>Ditrysia</taxon>
        <taxon>Noctuoidea</taxon>
        <taxon>Noctuidae</taxon>
        <taxon>Heliothinae</taxon>
        <taxon>Heliothis</taxon>
    </lineage>
</organism>
<evidence type="ECO:0000259" key="3">
    <source>
        <dbReference type="SMART" id="SM00343"/>
    </source>
</evidence>
<dbReference type="AlphaFoldDB" id="A0A2A4J1V9"/>
<reference evidence="4" key="1">
    <citation type="submission" date="2017-09" db="EMBL/GenBank/DDBJ databases">
        <title>Contemporary evolution of a Lepidopteran species, Heliothis virescens, in response to modern agricultural practices.</title>
        <authorList>
            <person name="Fritz M.L."/>
            <person name="Deyonke A.M."/>
            <person name="Papanicolaou A."/>
            <person name="Micinski S."/>
            <person name="Westbrook J."/>
            <person name="Gould F."/>
        </authorList>
    </citation>
    <scope>NUCLEOTIDE SEQUENCE [LARGE SCALE GENOMIC DNA]</scope>
    <source>
        <strain evidence="4">HvINT-</strain>
        <tissue evidence="4">Whole body</tissue>
    </source>
</reference>
<name>A0A2A4J1V9_HELVI</name>
<feature type="domain" description="CCHC-type" evidence="3">
    <location>
        <begin position="430"/>
        <end position="446"/>
    </location>
</feature>
<dbReference type="InterPro" id="IPR018061">
    <property type="entry name" value="Retropepsins"/>
</dbReference>
<dbReference type="SMART" id="SM00343">
    <property type="entry name" value="ZnF_C2HC"/>
    <property type="match status" value="2"/>
</dbReference>
<dbReference type="Gene3D" id="3.10.10.10">
    <property type="entry name" value="HIV Type 1 Reverse Transcriptase, subunit A, domain 1"/>
    <property type="match status" value="1"/>
</dbReference>
<feature type="region of interest" description="Disordered" evidence="2">
    <location>
        <begin position="1"/>
        <end position="24"/>
    </location>
</feature>
<feature type="compositionally biased region" description="Basic residues" evidence="2">
    <location>
        <begin position="830"/>
        <end position="843"/>
    </location>
</feature>
<feature type="region of interest" description="Disordered" evidence="2">
    <location>
        <begin position="66"/>
        <end position="85"/>
    </location>
</feature>
<dbReference type="EMBL" id="NWSH01004191">
    <property type="protein sequence ID" value="PCG65373.1"/>
    <property type="molecule type" value="Genomic_DNA"/>
</dbReference>
<dbReference type="CDD" id="cd00303">
    <property type="entry name" value="retropepsin_like"/>
    <property type="match status" value="1"/>
</dbReference>
<dbReference type="SUPFAM" id="SSF50630">
    <property type="entry name" value="Acid proteases"/>
    <property type="match status" value="1"/>
</dbReference>
<dbReference type="InterPro" id="IPR032567">
    <property type="entry name" value="RTL1-rel"/>
</dbReference>
<dbReference type="Pfam" id="PF00077">
    <property type="entry name" value="RVP"/>
    <property type="match status" value="1"/>
</dbReference>
<protein>
    <recommendedName>
        <fullName evidence="3">CCHC-type domain-containing protein</fullName>
    </recommendedName>
</protein>
<dbReference type="PANTHER" id="PTHR15503:SF22">
    <property type="entry name" value="TRANSPOSON TY3-I GAG POLYPROTEIN"/>
    <property type="match status" value="1"/>
</dbReference>
<proteinExistence type="predicted"/>
<dbReference type="InterPro" id="IPR001878">
    <property type="entry name" value="Znf_CCHC"/>
</dbReference>
<feature type="region of interest" description="Disordered" evidence="2">
    <location>
        <begin position="162"/>
        <end position="181"/>
    </location>
</feature>
<accession>A0A2A4J1V9</accession>
<dbReference type="GO" id="GO:0006508">
    <property type="term" value="P:proteolysis"/>
    <property type="evidence" value="ECO:0007669"/>
    <property type="project" value="InterPro"/>
</dbReference>
<dbReference type="GO" id="GO:0003676">
    <property type="term" value="F:nucleic acid binding"/>
    <property type="evidence" value="ECO:0007669"/>
    <property type="project" value="InterPro"/>
</dbReference>
<dbReference type="SUPFAM" id="SSF56672">
    <property type="entry name" value="DNA/RNA polymerases"/>
    <property type="match status" value="1"/>
</dbReference>
<evidence type="ECO:0000256" key="1">
    <source>
        <dbReference type="ARBA" id="ARBA00022801"/>
    </source>
</evidence>
<dbReference type="PANTHER" id="PTHR15503">
    <property type="entry name" value="LDOC1 RELATED"/>
    <property type="match status" value="1"/>
</dbReference>
<feature type="region of interest" description="Disordered" evidence="2">
    <location>
        <begin position="647"/>
        <end position="670"/>
    </location>
</feature>
<feature type="region of interest" description="Disordered" evidence="2">
    <location>
        <begin position="804"/>
        <end position="843"/>
    </location>
</feature>
<dbReference type="Gene3D" id="2.40.70.10">
    <property type="entry name" value="Acid Proteases"/>
    <property type="match status" value="1"/>
</dbReference>
<dbReference type="InterPro" id="IPR021109">
    <property type="entry name" value="Peptidase_aspartic_dom_sf"/>
</dbReference>
<dbReference type="STRING" id="7102.A0A2A4J1V9"/>
<dbReference type="GO" id="GO:0008270">
    <property type="term" value="F:zinc ion binding"/>
    <property type="evidence" value="ECO:0007669"/>
    <property type="project" value="InterPro"/>
</dbReference>
<feature type="compositionally biased region" description="Basic and acidic residues" evidence="2">
    <location>
        <begin position="651"/>
        <end position="661"/>
    </location>
</feature>
<dbReference type="InterPro" id="IPR043502">
    <property type="entry name" value="DNA/RNA_pol_sf"/>
</dbReference>
<dbReference type="GO" id="GO:0004190">
    <property type="term" value="F:aspartic-type endopeptidase activity"/>
    <property type="evidence" value="ECO:0007669"/>
    <property type="project" value="InterPro"/>
</dbReference>
<dbReference type="PROSITE" id="PS00141">
    <property type="entry name" value="ASP_PROTEASE"/>
    <property type="match status" value="1"/>
</dbReference>
<dbReference type="InterPro" id="IPR001969">
    <property type="entry name" value="Aspartic_peptidase_AS"/>
</dbReference>
<feature type="region of interest" description="Disordered" evidence="2">
    <location>
        <begin position="348"/>
        <end position="383"/>
    </location>
</feature>
<evidence type="ECO:0000256" key="2">
    <source>
        <dbReference type="SAM" id="MobiDB-lite"/>
    </source>
</evidence>
<sequence>MPPKKKIARDDTQGSDSDTDETMVASTPNVTMTEEMLHSLVSNITRSQADANRILIERIIAGNQQHTSSLRSETPSQMSTRPGNFTKCSARFDGKSKSADELEAFIDAIQGSDSDTDETMVASTPNVTMTEEMLHSLVSNITRSQAEANRILIESIIAGNQQHTSSLRSETPSQMSTRPGNFTKCSARFDGKSKSADELEAFIDAIQVFRECANISCEHALRGLPMLLVGEAAVWWQGVKSSVTSWDDALARLRGMFGAPRPAYKIFRDVFAKEQCDERCDVFISKVRALLSKLPYGVPEEMSVDIVYGLLSRKIRKRVPRDSVDGLDKLITKARLVEESLAEVSAINNKDNPSAAHGRSGKTSSINPRVPNVNSSDTNSEGQKRVRPKCTFCKLFGHTVDECRNKVNNLNKTSKVDSSTVEKNATTQLRCYGCGQLGVVRSKCDKCKPAGNSSKSDFCSAHDTDSDDTRPIIEIEVVSRKGVAILDTGATHSMAGQMLYDLMVDAGVKFNRSARNLTLADGSHRVCEILECQVTVTLHNREILTNFMVLPDEHTRTLLGRDFINSAGLLLDLPQCSWRFNDEPLKWYPFITNFTLPSSEKMELMKVDAAGLVLRDDEGTRLTPPQRSQLNAFLLRRADRFAEEGPPTDFATHRLKVDPHQEPIASPPYRMAPGKKALLEKELQKLLDADVIEECDSPWAANVVLVDFPSRSPKDARENQLKDPELRKIVEDLESADDPFRGRSCDNVVTSLTPYLQRMSSVLHDARDVHERVQAQQKRCADEGRRSAPDARLFECRVSPRARRSNTFGSLRQPRDRTYPRSADDARFAPVRHRPRRTRPRIG</sequence>
<dbReference type="GO" id="GO:0071897">
    <property type="term" value="P:DNA biosynthetic process"/>
    <property type="evidence" value="ECO:0007669"/>
    <property type="project" value="UniProtKB-ARBA"/>
</dbReference>